<dbReference type="AlphaFoldDB" id="A0A0B6AL74"/>
<name>A0A0B6AL74_PRIM2</name>
<dbReference type="InterPro" id="IPR010461">
    <property type="entry name" value="ComK"/>
</dbReference>
<evidence type="ECO:0000313" key="1">
    <source>
        <dbReference type="EMBL" id="AJI24266.1"/>
    </source>
</evidence>
<dbReference type="Proteomes" id="UP000031829">
    <property type="component" value="Chromosome"/>
</dbReference>
<dbReference type="HOGENOM" id="CLU_107920_1_0_9"/>
<organism evidence="1 2">
    <name type="scientific">Priestia megaterium (strain ATCC 14581 / DSM 32 / CCUG 1817 / JCM 2506 / NBRC 15308 / NCIMB 9376 / NCTC 10342 / NRRL B-14308 / VKM B-512 / Ford 19)</name>
    <name type="common">Bacillus megaterium</name>
    <dbReference type="NCBI Taxonomy" id="1348623"/>
    <lineage>
        <taxon>Bacteria</taxon>
        <taxon>Bacillati</taxon>
        <taxon>Bacillota</taxon>
        <taxon>Bacilli</taxon>
        <taxon>Bacillales</taxon>
        <taxon>Bacillaceae</taxon>
        <taxon>Priestia</taxon>
    </lineage>
</organism>
<dbReference type="Pfam" id="PF06338">
    <property type="entry name" value="ComK"/>
    <property type="match status" value="1"/>
</dbReference>
<dbReference type="GeneID" id="93641511"/>
<gene>
    <name evidence="1" type="ORF">BG04_3452</name>
</gene>
<evidence type="ECO:0000313" key="2">
    <source>
        <dbReference type="Proteomes" id="UP000031829"/>
    </source>
</evidence>
<dbReference type="EMBL" id="CP009920">
    <property type="protein sequence ID" value="AJI24266.1"/>
    <property type="molecule type" value="Genomic_DNA"/>
</dbReference>
<dbReference type="GO" id="GO:0030420">
    <property type="term" value="P:establishment of competence for transformation"/>
    <property type="evidence" value="ECO:0007669"/>
    <property type="project" value="InterPro"/>
</dbReference>
<protein>
    <submittedName>
        <fullName evidence="1">ComK family protein</fullName>
    </submittedName>
</protein>
<reference evidence="1 2" key="1">
    <citation type="journal article" date="2015" name="Genome Announc.">
        <title>Complete genome sequences for 35 biothreat assay-relevant bacillus species.</title>
        <authorList>
            <person name="Johnson S.L."/>
            <person name="Daligault H.E."/>
            <person name="Davenport K.W."/>
            <person name="Jaissle J."/>
            <person name="Frey K.G."/>
            <person name="Ladner J.T."/>
            <person name="Broomall S.M."/>
            <person name="Bishop-Lilly K.A."/>
            <person name="Bruce D.C."/>
            <person name="Gibbons H.S."/>
            <person name="Coyne S.R."/>
            <person name="Lo C.C."/>
            <person name="Meincke L."/>
            <person name="Munk A.C."/>
            <person name="Koroleva G.I."/>
            <person name="Rosenzweig C.N."/>
            <person name="Palacios G.F."/>
            <person name="Redden C.L."/>
            <person name="Minogue T.D."/>
            <person name="Chain P.S."/>
        </authorList>
    </citation>
    <scope>NUCLEOTIDE SEQUENCE [LARGE SCALE GENOMIC DNA]</scope>
    <source>
        <strain evidence="2">ATCC 14581 / DSM 32 / JCM 2506 / NBRC 15308 / NCIMB 9376 / NCTC 10342 / NRRL B-14308 / VKM B-512</strain>
    </source>
</reference>
<accession>A0A0B6AL74</accession>
<dbReference type="KEGG" id="bmeg:BG04_3452"/>
<dbReference type="RefSeq" id="WP_034653697.1">
    <property type="nucleotide sequence ID" value="NZ_BCVB01000003.1"/>
</dbReference>
<proteinExistence type="predicted"/>
<sequence length="159" mass="17825">MTNDEKYQIGLTTKALIPVNDPIHRTKVLDEAGEYMLSKTCKQLLEEACIRELSTFKGSIAAVRKMFPYKQLTPLVISRSQAIIAFPTSSPNDYSCAWIFSSHVHTSHTLATVHSSSMLIHFKDGTFIPVKLSYYSLEKKLARAAVIRNYCLESPVVLA</sequence>